<protein>
    <submittedName>
        <fullName evidence="2">Uncharacterized protein</fullName>
    </submittedName>
</protein>
<name>A0A1G8LAP9_ANEMI</name>
<proteinExistence type="predicted"/>
<dbReference type="AlphaFoldDB" id="A0A1G8LAP9"/>
<evidence type="ECO:0000313" key="2">
    <source>
        <dbReference type="EMBL" id="SDI52779.1"/>
    </source>
</evidence>
<sequence>MKTKTIFFVLMQLFGCYVLFNAYEVLSIYFSDSRGVGVGITKLNILISVQDGPLLFYGTLFLIVGLLLIFFPFFLRKLKRN</sequence>
<gene>
    <name evidence="2" type="ORF">SAMN04487909_1055</name>
</gene>
<reference evidence="2 3" key="1">
    <citation type="submission" date="2016-10" db="EMBL/GenBank/DDBJ databases">
        <authorList>
            <person name="de Groot N.N."/>
        </authorList>
    </citation>
    <scope>NUCLEOTIDE SEQUENCE [LARGE SCALE GENOMIC DNA]</scope>
    <source>
        <strain evidence="2 3">DSM 2895</strain>
    </source>
</reference>
<feature type="transmembrane region" description="Helical" evidence="1">
    <location>
        <begin position="54"/>
        <end position="75"/>
    </location>
</feature>
<dbReference type="Proteomes" id="UP000182836">
    <property type="component" value="Unassembled WGS sequence"/>
</dbReference>
<evidence type="ECO:0000256" key="1">
    <source>
        <dbReference type="SAM" id="Phobius"/>
    </source>
</evidence>
<dbReference type="EMBL" id="FNED01000005">
    <property type="protein sequence ID" value="SDI52779.1"/>
    <property type="molecule type" value="Genomic_DNA"/>
</dbReference>
<keyword evidence="1" id="KW-1133">Transmembrane helix</keyword>
<keyword evidence="1" id="KW-0812">Transmembrane</keyword>
<accession>A0A1G8LAP9</accession>
<feature type="transmembrane region" description="Helical" evidence="1">
    <location>
        <begin position="7"/>
        <end position="30"/>
    </location>
</feature>
<organism evidence="2 3">
    <name type="scientific">Aneurinibacillus migulanus</name>
    <name type="common">Bacillus migulanus</name>
    <dbReference type="NCBI Taxonomy" id="47500"/>
    <lineage>
        <taxon>Bacteria</taxon>
        <taxon>Bacillati</taxon>
        <taxon>Bacillota</taxon>
        <taxon>Bacilli</taxon>
        <taxon>Bacillales</taxon>
        <taxon>Paenibacillaceae</taxon>
        <taxon>Aneurinibacillus group</taxon>
        <taxon>Aneurinibacillus</taxon>
    </lineage>
</organism>
<evidence type="ECO:0000313" key="3">
    <source>
        <dbReference type="Proteomes" id="UP000182836"/>
    </source>
</evidence>
<keyword evidence="1" id="KW-0472">Membrane</keyword>